<protein>
    <recommendedName>
        <fullName evidence="2">beta-fructofuranosidase</fullName>
        <ecNumber evidence="2">3.2.1.26</ecNumber>
    </recommendedName>
</protein>
<proteinExistence type="inferred from homology"/>
<sequence>MTISCQLGDPNLSDRDTDEKSEPLQCETQTEETGYTLYKRNTDARIGDVMPYYDSQSGTFYIYYLKDIWNDATHERHPWYGFTTENFYDYQQISAGEILGSSSEGCDQDYALGTGDIIQKGDTYYAFYTGHNPNYPSDCVSKKEGVMLATSGSLDQAFSKDSTFATIHAPTGQGFDEQDNFRDPYIYYDSGSEQYYMIVSARKDVNGTWKGVIAQYSSSDLVTWDYEGVLYDGGPDNFFMLETPEIFKMGDTYYLLFSDIDSRHVVYRKSSSIHGPWHKPDGNERIVGNGIYAAKTAADDYDRYILGWTYVNENHSDSGSPLWGGNLVAHKLYQKENGDLAVTIPHTLESFVETQDYTIEENSTYGNVQNTGQESHNYQLISGKESEISSVIFEPVEAERYQIDATFSYRQTSGDFGFLVGACDGTNDFVSLRLLPDQGVFRVDKKPRDQLVTTTEPTNDVPIQLSPDTNYNIRIVIENSMVVVYIDNHVALSTRIYSAPGNHWGIFSDNSKANISNITVTTP</sequence>
<dbReference type="PANTHER" id="PTHR43101">
    <property type="entry name" value="BETA-FRUCTOSIDASE"/>
    <property type="match status" value="1"/>
</dbReference>
<evidence type="ECO:0000256" key="4">
    <source>
        <dbReference type="ARBA" id="ARBA00023295"/>
    </source>
</evidence>
<gene>
    <name evidence="7" type="ORF">J6I44_13585</name>
</gene>
<name>A0ABT3PPV4_9BACT</name>
<evidence type="ECO:0000256" key="1">
    <source>
        <dbReference type="ARBA" id="ARBA00009902"/>
    </source>
</evidence>
<dbReference type="Pfam" id="PF00251">
    <property type="entry name" value="Glyco_hydro_32N"/>
    <property type="match status" value="1"/>
</dbReference>
<dbReference type="CDD" id="cd08995">
    <property type="entry name" value="GH32_EcAec43-like"/>
    <property type="match status" value="1"/>
</dbReference>
<evidence type="ECO:0000313" key="8">
    <source>
        <dbReference type="Proteomes" id="UP001207918"/>
    </source>
</evidence>
<comment type="similarity">
    <text evidence="1">Belongs to the glycosyl hydrolase 32 family.</text>
</comment>
<feature type="domain" description="Glycosyl hydrolase family 32 N-terminal" evidence="6">
    <location>
        <begin position="57"/>
        <end position="316"/>
    </location>
</feature>
<dbReference type="InterPro" id="IPR001362">
    <property type="entry name" value="Glyco_hydro_32"/>
</dbReference>
<dbReference type="SUPFAM" id="SSF49899">
    <property type="entry name" value="Concanavalin A-like lectins/glucanases"/>
    <property type="match status" value="1"/>
</dbReference>
<organism evidence="7 8">
    <name type="scientific">Fodinibius salsisoli</name>
    <dbReference type="NCBI Taxonomy" id="2820877"/>
    <lineage>
        <taxon>Bacteria</taxon>
        <taxon>Pseudomonadati</taxon>
        <taxon>Balneolota</taxon>
        <taxon>Balneolia</taxon>
        <taxon>Balneolales</taxon>
        <taxon>Balneolaceae</taxon>
        <taxon>Fodinibius</taxon>
    </lineage>
</organism>
<dbReference type="Gene3D" id="2.60.120.560">
    <property type="entry name" value="Exo-inulinase, domain 1"/>
    <property type="match status" value="1"/>
</dbReference>
<dbReference type="InterPro" id="IPR023296">
    <property type="entry name" value="Glyco_hydro_beta-prop_sf"/>
</dbReference>
<dbReference type="EMBL" id="JAGGJA010000008">
    <property type="protein sequence ID" value="MCW9707894.1"/>
    <property type="molecule type" value="Genomic_DNA"/>
</dbReference>
<keyword evidence="8" id="KW-1185">Reference proteome</keyword>
<dbReference type="InterPro" id="IPR013148">
    <property type="entry name" value="Glyco_hydro_32_N"/>
</dbReference>
<dbReference type="PANTHER" id="PTHR43101:SF1">
    <property type="entry name" value="BETA-FRUCTOSIDASE"/>
    <property type="match status" value="1"/>
</dbReference>
<evidence type="ECO:0000313" key="7">
    <source>
        <dbReference type="EMBL" id="MCW9707894.1"/>
    </source>
</evidence>
<evidence type="ECO:0000256" key="3">
    <source>
        <dbReference type="ARBA" id="ARBA00022801"/>
    </source>
</evidence>
<keyword evidence="4" id="KW-0326">Glycosidase</keyword>
<accession>A0ABT3PPV4</accession>
<evidence type="ECO:0000256" key="2">
    <source>
        <dbReference type="ARBA" id="ARBA00012758"/>
    </source>
</evidence>
<comment type="caution">
    <text evidence="7">The sequence shown here is derived from an EMBL/GenBank/DDBJ whole genome shotgun (WGS) entry which is preliminary data.</text>
</comment>
<dbReference type="EC" id="3.2.1.26" evidence="2"/>
<feature type="region of interest" description="Disordered" evidence="5">
    <location>
        <begin position="1"/>
        <end position="30"/>
    </location>
</feature>
<dbReference type="SUPFAM" id="SSF75005">
    <property type="entry name" value="Arabinanase/levansucrase/invertase"/>
    <property type="match status" value="1"/>
</dbReference>
<dbReference type="InterPro" id="IPR013320">
    <property type="entry name" value="ConA-like_dom_sf"/>
</dbReference>
<dbReference type="RefSeq" id="WP_265766682.1">
    <property type="nucleotide sequence ID" value="NZ_JAGGJA010000008.1"/>
</dbReference>
<dbReference type="Gene3D" id="2.115.10.20">
    <property type="entry name" value="Glycosyl hydrolase domain, family 43"/>
    <property type="match status" value="1"/>
</dbReference>
<dbReference type="Proteomes" id="UP001207918">
    <property type="component" value="Unassembled WGS sequence"/>
</dbReference>
<dbReference type="SMART" id="SM00640">
    <property type="entry name" value="Glyco_32"/>
    <property type="match status" value="1"/>
</dbReference>
<keyword evidence="3" id="KW-0378">Hydrolase</keyword>
<dbReference type="InterPro" id="IPR051214">
    <property type="entry name" value="GH32_Enzymes"/>
</dbReference>
<evidence type="ECO:0000259" key="6">
    <source>
        <dbReference type="Pfam" id="PF00251"/>
    </source>
</evidence>
<feature type="compositionally biased region" description="Basic and acidic residues" evidence="5">
    <location>
        <begin position="12"/>
        <end position="22"/>
    </location>
</feature>
<evidence type="ECO:0000256" key="5">
    <source>
        <dbReference type="SAM" id="MobiDB-lite"/>
    </source>
</evidence>
<reference evidence="7 8" key="1">
    <citation type="submission" date="2021-03" db="EMBL/GenBank/DDBJ databases">
        <title>Aliifodinibius sp. nov., a new bacterium isolated from saline soil.</title>
        <authorList>
            <person name="Galisteo C."/>
            <person name="De La Haba R."/>
            <person name="Sanchez-Porro C."/>
            <person name="Ventosa A."/>
        </authorList>
    </citation>
    <scope>NUCLEOTIDE SEQUENCE [LARGE SCALE GENOMIC DNA]</scope>
    <source>
        <strain evidence="7 8">1BSP15-2V2</strain>
    </source>
</reference>